<dbReference type="InterPro" id="IPR050336">
    <property type="entry name" value="Chromosome_partition/occlusion"/>
</dbReference>
<dbReference type="Pfam" id="PF02195">
    <property type="entry name" value="ParB_N"/>
    <property type="match status" value="1"/>
</dbReference>
<evidence type="ECO:0000256" key="5">
    <source>
        <dbReference type="ARBA" id="ARBA00022691"/>
    </source>
</evidence>
<dbReference type="EMBL" id="JACYFT010000004">
    <property type="protein sequence ID" value="MBD8051782.1"/>
    <property type="molecule type" value="Genomic_DNA"/>
</dbReference>
<dbReference type="RefSeq" id="WP_191820279.1">
    <property type="nucleotide sequence ID" value="NZ_JACYFT010000004.1"/>
</dbReference>
<keyword evidence="5" id="KW-0949">S-adenosyl-L-methionine</keyword>
<dbReference type="PIRSF" id="PIRSF036758">
    <property type="entry name" value="Aden_M_ParB"/>
    <property type="match status" value="1"/>
</dbReference>
<dbReference type="InterPro" id="IPR036086">
    <property type="entry name" value="ParB/Sulfiredoxin_sf"/>
</dbReference>
<evidence type="ECO:0000313" key="9">
    <source>
        <dbReference type="Proteomes" id="UP000647424"/>
    </source>
</evidence>
<dbReference type="GO" id="GO:0009007">
    <property type="term" value="F:site-specific DNA-methyltransferase (adenine-specific) activity"/>
    <property type="evidence" value="ECO:0007669"/>
    <property type="project" value="UniProtKB-EC"/>
</dbReference>
<dbReference type="GO" id="GO:0032259">
    <property type="term" value="P:methylation"/>
    <property type="evidence" value="ECO:0007669"/>
    <property type="project" value="UniProtKB-KW"/>
</dbReference>
<dbReference type="InterPro" id="IPR002941">
    <property type="entry name" value="DNA_methylase_N4/N6"/>
</dbReference>
<feature type="domain" description="ParB-like N-terminal" evidence="7">
    <location>
        <begin position="7"/>
        <end position="93"/>
    </location>
</feature>
<dbReference type="GO" id="GO:0008170">
    <property type="term" value="F:N-methyltransferase activity"/>
    <property type="evidence" value="ECO:0007669"/>
    <property type="project" value="InterPro"/>
</dbReference>
<evidence type="ECO:0000256" key="1">
    <source>
        <dbReference type="ARBA" id="ARBA00006594"/>
    </source>
</evidence>
<dbReference type="SUPFAM" id="SSF53335">
    <property type="entry name" value="S-adenosyl-L-methionine-dependent methyltransferases"/>
    <property type="match status" value="1"/>
</dbReference>
<dbReference type="AlphaFoldDB" id="A0A927FJU3"/>
<protein>
    <recommendedName>
        <fullName evidence="2">site-specific DNA-methyltransferase (adenine-specific)</fullName>
        <ecNumber evidence="2">2.1.1.72</ecNumber>
    </recommendedName>
</protein>
<dbReference type="PRINTS" id="PR00506">
    <property type="entry name" value="D21N6MTFRASE"/>
</dbReference>
<evidence type="ECO:0000256" key="3">
    <source>
        <dbReference type="ARBA" id="ARBA00022603"/>
    </source>
</evidence>
<evidence type="ECO:0000256" key="4">
    <source>
        <dbReference type="ARBA" id="ARBA00022679"/>
    </source>
</evidence>
<dbReference type="InterPro" id="IPR003115">
    <property type="entry name" value="ParB_N"/>
</dbReference>
<gene>
    <name evidence="8" type="ORF">IC609_14640</name>
</gene>
<dbReference type="Proteomes" id="UP000647424">
    <property type="component" value="Unassembled WGS sequence"/>
</dbReference>
<dbReference type="CDD" id="cd16403">
    <property type="entry name" value="ParB_N_like_MT"/>
    <property type="match status" value="1"/>
</dbReference>
<accession>A0A927FJU3</accession>
<dbReference type="InterPro" id="IPR029063">
    <property type="entry name" value="SAM-dependent_MTases_sf"/>
</dbReference>
<comment type="caution">
    <text evidence="8">The sequence shown here is derived from an EMBL/GenBank/DDBJ whole genome shotgun (WGS) entry which is preliminary data.</text>
</comment>
<dbReference type="Gene3D" id="3.90.1530.10">
    <property type="entry name" value="Conserved hypothetical protein from pyrococcus furiosus pfu- 392566-001, ParB domain"/>
    <property type="match status" value="1"/>
</dbReference>
<evidence type="ECO:0000259" key="7">
    <source>
        <dbReference type="SMART" id="SM00470"/>
    </source>
</evidence>
<evidence type="ECO:0000313" key="8">
    <source>
        <dbReference type="EMBL" id="MBD8051782.1"/>
    </source>
</evidence>
<dbReference type="InterPro" id="IPR002295">
    <property type="entry name" value="N4/N6-MTase_EcoPI_Mod-like"/>
</dbReference>
<comment type="catalytic activity">
    <reaction evidence="6">
        <text>a 2'-deoxyadenosine in DNA + S-adenosyl-L-methionine = an N(6)-methyl-2'-deoxyadenosine in DNA + S-adenosyl-L-homocysteine + H(+)</text>
        <dbReference type="Rhea" id="RHEA:15197"/>
        <dbReference type="Rhea" id="RHEA-COMP:12418"/>
        <dbReference type="Rhea" id="RHEA-COMP:12419"/>
        <dbReference type="ChEBI" id="CHEBI:15378"/>
        <dbReference type="ChEBI" id="CHEBI:57856"/>
        <dbReference type="ChEBI" id="CHEBI:59789"/>
        <dbReference type="ChEBI" id="CHEBI:90615"/>
        <dbReference type="ChEBI" id="CHEBI:90616"/>
        <dbReference type="EC" id="2.1.1.72"/>
    </reaction>
</comment>
<dbReference type="Gene3D" id="3.40.50.150">
    <property type="entry name" value="Vaccinia Virus protein VP39"/>
    <property type="match status" value="1"/>
</dbReference>
<dbReference type="GO" id="GO:0003677">
    <property type="term" value="F:DNA binding"/>
    <property type="evidence" value="ECO:0007669"/>
    <property type="project" value="InterPro"/>
</dbReference>
<dbReference type="PANTHER" id="PTHR33375:SF1">
    <property type="entry name" value="CHROMOSOME-PARTITIONING PROTEIN PARB-RELATED"/>
    <property type="match status" value="1"/>
</dbReference>
<dbReference type="GO" id="GO:0045881">
    <property type="term" value="P:positive regulation of sporulation resulting in formation of a cellular spore"/>
    <property type="evidence" value="ECO:0007669"/>
    <property type="project" value="TreeGrafter"/>
</dbReference>
<dbReference type="Pfam" id="PF01555">
    <property type="entry name" value="N6_N4_Mtase"/>
    <property type="match status" value="1"/>
</dbReference>
<keyword evidence="3" id="KW-0489">Methyltransferase</keyword>
<evidence type="ECO:0000256" key="2">
    <source>
        <dbReference type="ARBA" id="ARBA00011900"/>
    </source>
</evidence>
<keyword evidence="9" id="KW-1185">Reference proteome</keyword>
<dbReference type="GO" id="GO:0005694">
    <property type="term" value="C:chromosome"/>
    <property type="evidence" value="ECO:0007669"/>
    <property type="project" value="TreeGrafter"/>
</dbReference>
<dbReference type="PANTHER" id="PTHR33375">
    <property type="entry name" value="CHROMOSOME-PARTITIONING PROTEIN PARB-RELATED"/>
    <property type="match status" value="1"/>
</dbReference>
<dbReference type="GO" id="GO:0007059">
    <property type="term" value="P:chromosome segregation"/>
    <property type="evidence" value="ECO:0007669"/>
    <property type="project" value="TreeGrafter"/>
</dbReference>
<dbReference type="EC" id="2.1.1.72" evidence="2"/>
<organism evidence="8 9">
    <name type="scientific">Limnohabitans radicicola</name>
    <dbReference type="NCBI Taxonomy" id="2771427"/>
    <lineage>
        <taxon>Bacteria</taxon>
        <taxon>Pseudomonadati</taxon>
        <taxon>Pseudomonadota</taxon>
        <taxon>Betaproteobacteria</taxon>
        <taxon>Burkholderiales</taxon>
        <taxon>Comamonadaceae</taxon>
        <taxon>Limnohabitans</taxon>
    </lineage>
</organism>
<sequence length="426" mass="47409">MNHPAIRMVPVDALVPYARNARTHSDAQVAQIAASITEFGWTNPILTDGAKGLIAGHGRLMAARKLGLKEVPVIELGHLTPEQKKAYILADNRLAENAGWDDELLKLELAELKAADFDLDLMGFTDKELEELLNGDESGGGLTEDDAIPEAPVDPVSRPGDLWILGNHRLLCGDSTILSDVERLMGGQLADMTFTDPPYNVDYGNSAKDKMRGKDRRIMNDDLGDGFFQFLYDSCLNLLLVTKGACYVCMSSSELHTLQKAWIKAGGKWSTFIIWAKNTFTLGRADYQRQYEPILYGWKQGTDHFWCGDRDQSDIWNYNKPRVNDLHPTMKPVELVERAIKNSSKSRDIVLDLFGGSGTTLIASEKTGRQARLIELDPKFVDVIIKRWEEYTGQHAVREDDGVKFADLAAEVAQATTQVDPVKQPA</sequence>
<comment type="similarity">
    <text evidence="1">Belongs to the N(4)/N(6)-methyltransferase family.</text>
</comment>
<evidence type="ECO:0000256" key="6">
    <source>
        <dbReference type="ARBA" id="ARBA00047942"/>
    </source>
</evidence>
<dbReference type="SUPFAM" id="SSF110849">
    <property type="entry name" value="ParB/Sulfiredoxin"/>
    <property type="match status" value="1"/>
</dbReference>
<keyword evidence="4" id="KW-0808">Transferase</keyword>
<reference evidence="8" key="1">
    <citation type="submission" date="2020-09" db="EMBL/GenBank/DDBJ databases">
        <title>Genome seq and assembly of Limnohabitants sp.</title>
        <authorList>
            <person name="Chhetri G."/>
        </authorList>
    </citation>
    <scope>NUCLEOTIDE SEQUENCE</scope>
    <source>
        <strain evidence="8">JUR4</strain>
    </source>
</reference>
<dbReference type="SMART" id="SM00470">
    <property type="entry name" value="ParB"/>
    <property type="match status" value="1"/>
</dbReference>
<proteinExistence type="inferred from homology"/>
<name>A0A927FJU3_9BURK</name>
<dbReference type="InterPro" id="IPR015840">
    <property type="entry name" value="DNA_MeTrfase_ParB"/>
</dbReference>